<evidence type="ECO:0000256" key="1">
    <source>
        <dbReference type="SAM" id="SignalP"/>
    </source>
</evidence>
<name>A0A5D6VBW8_9BACT</name>
<dbReference type="Pfam" id="PF13648">
    <property type="entry name" value="Lipocalin_4"/>
    <property type="match status" value="1"/>
</dbReference>
<protein>
    <recommendedName>
        <fullName evidence="2">Lipocalin-like domain-containing protein</fullName>
    </recommendedName>
</protein>
<evidence type="ECO:0000259" key="2">
    <source>
        <dbReference type="Pfam" id="PF13648"/>
    </source>
</evidence>
<reference evidence="3 4" key="1">
    <citation type="submission" date="2019-08" db="EMBL/GenBank/DDBJ databases">
        <authorList>
            <person name="Seo M.-J."/>
        </authorList>
    </citation>
    <scope>NUCLEOTIDE SEQUENCE [LARGE SCALE GENOMIC DNA]</scope>
    <source>
        <strain evidence="3 4">KIGAM108</strain>
    </source>
</reference>
<accession>A0A5D6VBW8</accession>
<evidence type="ECO:0000313" key="3">
    <source>
        <dbReference type="EMBL" id="TYZ13403.1"/>
    </source>
</evidence>
<keyword evidence="1" id="KW-0732">Signal</keyword>
<organism evidence="3 4">
    <name type="scientific">Hymenobacter lutimineralis</name>
    <dbReference type="NCBI Taxonomy" id="2606448"/>
    <lineage>
        <taxon>Bacteria</taxon>
        <taxon>Pseudomonadati</taxon>
        <taxon>Bacteroidota</taxon>
        <taxon>Cytophagia</taxon>
        <taxon>Cytophagales</taxon>
        <taxon>Hymenobacteraceae</taxon>
        <taxon>Hymenobacter</taxon>
    </lineage>
</organism>
<proteinExistence type="predicted"/>
<dbReference type="InterPro" id="IPR024311">
    <property type="entry name" value="Lipocalin-like"/>
</dbReference>
<dbReference type="Proteomes" id="UP000322791">
    <property type="component" value="Unassembled WGS sequence"/>
</dbReference>
<dbReference type="AlphaFoldDB" id="A0A5D6VBW8"/>
<feature type="chain" id="PRO_5022666145" description="Lipocalin-like domain-containing protein" evidence="1">
    <location>
        <begin position="28"/>
        <end position="138"/>
    </location>
</feature>
<comment type="caution">
    <text evidence="3">The sequence shown here is derived from an EMBL/GenBank/DDBJ whole genome shotgun (WGS) entry which is preliminary data.</text>
</comment>
<sequence>MKNQTNPFRYLAALLVLVALFASSCGSKEGKVEGVNMLYGTDSKVWKTDKELSATGDKVAQTDAQEDERITFYANGQYNMASPAGSTAGKYTFDQGTNKITMTPDGGAQSNTFDVVTLTDDKLTLKSPAGAELRLEKE</sequence>
<feature type="signal peptide" evidence="1">
    <location>
        <begin position="1"/>
        <end position="27"/>
    </location>
</feature>
<dbReference type="RefSeq" id="WP_149069520.1">
    <property type="nucleotide sequence ID" value="NZ_VTHL01000002.1"/>
</dbReference>
<feature type="domain" description="Lipocalin-like" evidence="2">
    <location>
        <begin position="54"/>
        <end position="125"/>
    </location>
</feature>
<evidence type="ECO:0000313" key="4">
    <source>
        <dbReference type="Proteomes" id="UP000322791"/>
    </source>
</evidence>
<gene>
    <name evidence="3" type="ORF">FY528_03050</name>
</gene>
<keyword evidence="4" id="KW-1185">Reference proteome</keyword>
<dbReference type="EMBL" id="VTHL01000002">
    <property type="protein sequence ID" value="TYZ13403.1"/>
    <property type="molecule type" value="Genomic_DNA"/>
</dbReference>
<dbReference type="PROSITE" id="PS51257">
    <property type="entry name" value="PROKAR_LIPOPROTEIN"/>
    <property type="match status" value="1"/>
</dbReference>